<organism evidence="1 2">
    <name type="scientific">Candidatus Accumulibacter phosphatis</name>
    <dbReference type="NCBI Taxonomy" id="327160"/>
    <lineage>
        <taxon>Bacteria</taxon>
        <taxon>Pseudomonadati</taxon>
        <taxon>Pseudomonadota</taxon>
        <taxon>Betaproteobacteria</taxon>
        <taxon>Candidatus Accumulibacter</taxon>
    </lineage>
</organism>
<accession>A0A6A7RT66</accession>
<dbReference type="AlphaFoldDB" id="A0A6A7RT66"/>
<gene>
    <name evidence="1" type="ORF">CRU78_05900</name>
</gene>
<dbReference type="EMBL" id="PDHS01000128">
    <property type="protein sequence ID" value="MQM30086.1"/>
    <property type="molecule type" value="Genomic_DNA"/>
</dbReference>
<evidence type="ECO:0000313" key="2">
    <source>
        <dbReference type="Proteomes" id="UP000342300"/>
    </source>
</evidence>
<sequence length="78" mass="8009">MTEKTISAEAARRIATKVGDAGAALKAMHDLAICHENGVSSDTLSIAVEIMAKDAFRTLDACLIELGSIPGGCFSGAD</sequence>
<comment type="caution">
    <text evidence="1">The sequence shown here is derived from an EMBL/GenBank/DDBJ whole genome shotgun (WGS) entry which is preliminary data.</text>
</comment>
<protein>
    <submittedName>
        <fullName evidence="1">Uncharacterized protein</fullName>
    </submittedName>
</protein>
<proteinExistence type="predicted"/>
<evidence type="ECO:0000313" key="1">
    <source>
        <dbReference type="EMBL" id="MQM30086.1"/>
    </source>
</evidence>
<name>A0A6A7RT66_9PROT</name>
<reference evidence="1 2" key="1">
    <citation type="submission" date="2017-09" db="EMBL/GenBank/DDBJ databases">
        <title>Metagenomic Analysis Reveals Denitrifying Candidatus Accumulibacter and Flanking Population as a Source of N2O.</title>
        <authorList>
            <person name="Gao H."/>
            <person name="Mao Y."/>
            <person name="Zhao X."/>
            <person name="Liu W.-T."/>
            <person name="Zhang T."/>
            <person name="Wells G."/>
        </authorList>
    </citation>
    <scope>NUCLEOTIDE SEQUENCE [LARGE SCALE GENOMIC DNA]</scope>
    <source>
        <strain evidence="1">CANDO_2_IC</strain>
    </source>
</reference>
<dbReference type="Proteomes" id="UP000342300">
    <property type="component" value="Unassembled WGS sequence"/>
</dbReference>